<evidence type="ECO:0000313" key="2">
    <source>
        <dbReference type="EMBL" id="NWN92631.1"/>
    </source>
</evidence>
<accession>A0A851I3D1</accession>
<reference evidence="2 3" key="1">
    <citation type="submission" date="2020-03" db="EMBL/GenBank/DDBJ databases">
        <title>Metagenomic, metatranscriptomic, and metabolomic analyses revealed the key microbes and metabolic features during the fermentation of ganjang, Korean traditional soy sauce.</title>
        <authorList>
            <person name="Chun B.H."/>
            <person name="Jeon C.O."/>
        </authorList>
    </citation>
    <scope>NUCLEOTIDE SEQUENCE [LARGE SCALE GENOMIC DNA]</scope>
    <source>
        <strain evidence="2 3">KG14</strain>
    </source>
</reference>
<feature type="signal peptide" evidence="1">
    <location>
        <begin position="1"/>
        <end position="25"/>
    </location>
</feature>
<dbReference type="Proteomes" id="UP000536442">
    <property type="component" value="Unassembled WGS sequence"/>
</dbReference>
<keyword evidence="3" id="KW-1185">Reference proteome</keyword>
<evidence type="ECO:0008006" key="4">
    <source>
        <dbReference type="Google" id="ProtNLM"/>
    </source>
</evidence>
<evidence type="ECO:0000313" key="3">
    <source>
        <dbReference type="Proteomes" id="UP000536442"/>
    </source>
</evidence>
<gene>
    <name evidence="2" type="ORF">HLV39_14130</name>
</gene>
<organism evidence="2 3">
    <name type="scientific">Marinobacter adhaerens</name>
    <dbReference type="NCBI Taxonomy" id="1033846"/>
    <lineage>
        <taxon>Bacteria</taxon>
        <taxon>Pseudomonadati</taxon>
        <taxon>Pseudomonadota</taxon>
        <taxon>Gammaproteobacteria</taxon>
        <taxon>Pseudomonadales</taxon>
        <taxon>Marinobacteraceae</taxon>
        <taxon>Marinobacter</taxon>
    </lineage>
</organism>
<name>A0A851I3D1_9GAMM</name>
<keyword evidence="1" id="KW-0732">Signal</keyword>
<sequence>MLQRNKFLMHAIVTTLILMNVTLVAAQPTIGNNKNYVRDSAEGVNLRLQVNDQLSVVAVRITQCEGCQPTTFLPAKNISIEHGEDAVKVERGLELNGQPGVILYHPETELAEIVVFYGQ</sequence>
<dbReference type="EMBL" id="JABEVQ010000008">
    <property type="protein sequence ID" value="NWN92631.1"/>
    <property type="molecule type" value="Genomic_DNA"/>
</dbReference>
<feature type="chain" id="PRO_5032624610" description="Secreted protein" evidence="1">
    <location>
        <begin position="26"/>
        <end position="119"/>
    </location>
</feature>
<protein>
    <recommendedName>
        <fullName evidence="4">Secreted protein</fullName>
    </recommendedName>
</protein>
<proteinExistence type="predicted"/>
<comment type="caution">
    <text evidence="2">The sequence shown here is derived from an EMBL/GenBank/DDBJ whole genome shotgun (WGS) entry which is preliminary data.</text>
</comment>
<evidence type="ECO:0000256" key="1">
    <source>
        <dbReference type="SAM" id="SignalP"/>
    </source>
</evidence>
<dbReference type="AlphaFoldDB" id="A0A851I3D1"/>